<feature type="active site" description="Proton acceptor" evidence="2">
    <location>
        <position position="338"/>
    </location>
</feature>
<keyword evidence="2" id="KW-0442">Lipid degradation</keyword>
<proteinExistence type="predicted"/>
<accession>A0A7X3LS62</accession>
<dbReference type="Pfam" id="PF11856">
    <property type="entry name" value="DUF3376"/>
    <property type="match status" value="1"/>
</dbReference>
<dbReference type="SUPFAM" id="SSF52151">
    <property type="entry name" value="FabD/lysophospholipase-like"/>
    <property type="match status" value="1"/>
</dbReference>
<reference evidence="4 5" key="1">
    <citation type="submission" date="2019-12" db="EMBL/GenBank/DDBJ databases">
        <authorList>
            <person name="Li M."/>
        </authorList>
    </citation>
    <scope>NUCLEOTIDE SEQUENCE [LARGE SCALE GENOMIC DNA]</scope>
    <source>
        <strain evidence="4 5">GBMRC 2046</strain>
    </source>
</reference>
<organism evidence="4 5">
    <name type="scientific">Stappia sediminis</name>
    <dbReference type="NCBI Taxonomy" id="2692190"/>
    <lineage>
        <taxon>Bacteria</taxon>
        <taxon>Pseudomonadati</taxon>
        <taxon>Pseudomonadota</taxon>
        <taxon>Alphaproteobacteria</taxon>
        <taxon>Hyphomicrobiales</taxon>
        <taxon>Stappiaceae</taxon>
        <taxon>Stappia</taxon>
    </lineage>
</organism>
<dbReference type="GO" id="GO:0016787">
    <property type="term" value="F:hydrolase activity"/>
    <property type="evidence" value="ECO:0007669"/>
    <property type="project" value="UniProtKB-UniRule"/>
</dbReference>
<dbReference type="GO" id="GO:0016042">
    <property type="term" value="P:lipid catabolic process"/>
    <property type="evidence" value="ECO:0007669"/>
    <property type="project" value="UniProtKB-UniRule"/>
</dbReference>
<dbReference type="NCBIfam" id="TIGR03607">
    <property type="entry name" value="patatin-like protein"/>
    <property type="match status" value="1"/>
</dbReference>
<dbReference type="RefSeq" id="WP_160774351.1">
    <property type="nucleotide sequence ID" value="NZ_WUMV01000002.1"/>
</dbReference>
<dbReference type="PROSITE" id="PS51635">
    <property type="entry name" value="PNPLA"/>
    <property type="match status" value="1"/>
</dbReference>
<protein>
    <submittedName>
        <fullName evidence="4">Patatin-like protein</fullName>
    </submittedName>
</protein>
<dbReference type="Proteomes" id="UP000433101">
    <property type="component" value="Unassembled WGS sequence"/>
</dbReference>
<feature type="active site" description="Nucleophile" evidence="2">
    <location>
        <position position="88"/>
    </location>
</feature>
<name>A0A7X3LS62_9HYPH</name>
<feature type="domain" description="PNPLA" evidence="3">
    <location>
        <begin position="10"/>
        <end position="351"/>
    </location>
</feature>
<dbReference type="InterPro" id="IPR016035">
    <property type="entry name" value="Acyl_Trfase/lysoPLipase"/>
</dbReference>
<dbReference type="Gene3D" id="3.40.1090.10">
    <property type="entry name" value="Cytosolic phospholipase A2 catalytic domain"/>
    <property type="match status" value="1"/>
</dbReference>
<keyword evidence="1 2" id="KW-0443">Lipid metabolism</keyword>
<dbReference type="InterPro" id="IPR002641">
    <property type="entry name" value="PNPLA_dom"/>
</dbReference>
<keyword evidence="2" id="KW-0378">Hydrolase</keyword>
<dbReference type="AlphaFoldDB" id="A0A7X3LS62"/>
<comment type="caution">
    <text evidence="2">Lacks conserved residue(s) required for the propagation of feature annotation.</text>
</comment>
<feature type="short sequence motif" description="GXSXG" evidence="2">
    <location>
        <begin position="86"/>
        <end position="90"/>
    </location>
</feature>
<dbReference type="InterPro" id="IPR024282">
    <property type="entry name" value="DUF3376"/>
</dbReference>
<gene>
    <name evidence="4" type="ORF">GR183_04180</name>
</gene>
<evidence type="ECO:0000256" key="2">
    <source>
        <dbReference type="PROSITE-ProRule" id="PRU01161"/>
    </source>
</evidence>
<dbReference type="Pfam" id="PF01734">
    <property type="entry name" value="Patatin"/>
    <property type="match status" value="1"/>
</dbReference>
<evidence type="ECO:0000313" key="4">
    <source>
        <dbReference type="EMBL" id="MXN64091.1"/>
    </source>
</evidence>
<evidence type="ECO:0000259" key="3">
    <source>
        <dbReference type="PROSITE" id="PS51635"/>
    </source>
</evidence>
<sequence length="810" mass="90557">MKQIELRLALVLYGGVSLAVYMHGVTREFLNIVRASKRHEEGLYATEAEAETGAREKPTSTDIYRRLLKELAPDVNIRVVADIIAGASAGGINGVMLARAIAHDLDIESHRDLWLANADVTRLANEPVGLTRYLKGSIAPVIDRLVSMGLNSETSDPETREKLRQFIQARWFTPPFSGERFVGWMLDAAEGMGRAKATADDPSAPAQTLIPQGQRIDLFVTLTDFHGRLTRFEIDNAGMIEEMEHRRVLRFKARHRAAGDVTSEFSDRYIPTLVFAARATAAFPGAFPPMTVGEMDRVMETRGEPWAGGNDPRGRRQLLLEKIEGGRDDHPETSVFVDGSVVMNKPLQPVIEAIANRPASREVVRRLVYVDPLPMEIGDGYEDGDDAALPSFFHVIFASMAHIPRNEPIGDALQQVADLNHEARLISDVVAASEPVIEREVARIIKLKASRPPTVKELSAGRERANEAAHQGAGYTYFGYQRLKLRVVAEKLGMLIARLARLGGADPREADITERIIARLDAIFAENPDAGSTPAPVIDFLRGLDVDYRIRRLRFVIRRLNALYHAAAPDTMRGSEQMDELKTTLYEHIDHLTRRWSRDFYGEETIGLAADFAMADRANEHALTRLLDILKERMGLADLDFLTDDVFSVMAYNYLDPDLRVALTSAYVGFAFYDLVTLPVMKRPETAELNEIRIDRISPSDPHTLHPEGISLKGTSLNAFGAFFNRRWREHDYLWGRLSAADRLITLVLSAAETTKRLDTAKISNLRRDAFLTILREEAPHLVADPDLVPNLLGQVEQHFRTLREVAETA</sequence>
<dbReference type="InterPro" id="IPR019894">
    <property type="entry name" value="Patatin-related_protein"/>
</dbReference>
<evidence type="ECO:0000313" key="5">
    <source>
        <dbReference type="Proteomes" id="UP000433101"/>
    </source>
</evidence>
<evidence type="ECO:0000256" key="1">
    <source>
        <dbReference type="ARBA" id="ARBA00023098"/>
    </source>
</evidence>
<dbReference type="EMBL" id="WUMV01000002">
    <property type="protein sequence ID" value="MXN64091.1"/>
    <property type="molecule type" value="Genomic_DNA"/>
</dbReference>
<comment type="caution">
    <text evidence="4">The sequence shown here is derived from an EMBL/GenBank/DDBJ whole genome shotgun (WGS) entry which is preliminary data.</text>
</comment>
<keyword evidence="5" id="KW-1185">Reference proteome</keyword>